<accession>A0A4C1XN13</accession>
<comment type="caution">
    <text evidence="2">The sequence shown here is derived from an EMBL/GenBank/DDBJ whole genome shotgun (WGS) entry which is preliminary data.</text>
</comment>
<name>A0A4C1XN13_EUMVA</name>
<gene>
    <name evidence="2" type="ORF">EVAR_89917_1</name>
</gene>
<evidence type="ECO:0000313" key="3">
    <source>
        <dbReference type="Proteomes" id="UP000299102"/>
    </source>
</evidence>
<dbReference type="STRING" id="151549.A0A4C1XN13"/>
<reference evidence="2 3" key="1">
    <citation type="journal article" date="2019" name="Commun. Biol.">
        <title>The bagworm genome reveals a unique fibroin gene that provides high tensile strength.</title>
        <authorList>
            <person name="Kono N."/>
            <person name="Nakamura H."/>
            <person name="Ohtoshi R."/>
            <person name="Tomita M."/>
            <person name="Numata K."/>
            <person name="Arakawa K."/>
        </authorList>
    </citation>
    <scope>NUCLEOTIDE SEQUENCE [LARGE SCALE GENOMIC DNA]</scope>
</reference>
<feature type="region of interest" description="Disordered" evidence="1">
    <location>
        <begin position="84"/>
        <end position="108"/>
    </location>
</feature>
<evidence type="ECO:0008006" key="4">
    <source>
        <dbReference type="Google" id="ProtNLM"/>
    </source>
</evidence>
<sequence>MCHLLNFSTHTALANGGLIQNAGCICSKCIHHQQHEPISEKVFRLNFMKRLAEDLIEPHLRRRVNQFGLQRELQNAIRRVLKIDEQPSTSSAGSSDKLESRKTCSTCDPKKKRKTFHLCFQCKIQFALSVLKKCV</sequence>
<organism evidence="2 3">
    <name type="scientific">Eumeta variegata</name>
    <name type="common">Bagworm moth</name>
    <name type="synonym">Eumeta japonica</name>
    <dbReference type="NCBI Taxonomy" id="151549"/>
    <lineage>
        <taxon>Eukaryota</taxon>
        <taxon>Metazoa</taxon>
        <taxon>Ecdysozoa</taxon>
        <taxon>Arthropoda</taxon>
        <taxon>Hexapoda</taxon>
        <taxon>Insecta</taxon>
        <taxon>Pterygota</taxon>
        <taxon>Neoptera</taxon>
        <taxon>Endopterygota</taxon>
        <taxon>Lepidoptera</taxon>
        <taxon>Glossata</taxon>
        <taxon>Ditrysia</taxon>
        <taxon>Tineoidea</taxon>
        <taxon>Psychidae</taxon>
        <taxon>Oiketicinae</taxon>
        <taxon>Eumeta</taxon>
    </lineage>
</organism>
<dbReference type="OrthoDB" id="8191541at2759"/>
<keyword evidence="3" id="KW-1185">Reference proteome</keyword>
<evidence type="ECO:0000256" key="1">
    <source>
        <dbReference type="SAM" id="MobiDB-lite"/>
    </source>
</evidence>
<dbReference type="EMBL" id="BGZK01000911">
    <property type="protein sequence ID" value="GBP64838.1"/>
    <property type="molecule type" value="Genomic_DNA"/>
</dbReference>
<protein>
    <recommendedName>
        <fullName evidence="4">PiggyBac transposable element-derived protein 4</fullName>
    </recommendedName>
</protein>
<proteinExistence type="predicted"/>
<evidence type="ECO:0000313" key="2">
    <source>
        <dbReference type="EMBL" id="GBP64838.1"/>
    </source>
</evidence>
<dbReference type="Proteomes" id="UP000299102">
    <property type="component" value="Unassembled WGS sequence"/>
</dbReference>
<dbReference type="AlphaFoldDB" id="A0A4C1XN13"/>